<dbReference type="InterPro" id="IPR000192">
    <property type="entry name" value="Aminotrans_V_dom"/>
</dbReference>
<dbReference type="PANTHER" id="PTHR43586">
    <property type="entry name" value="CYSTEINE DESULFURASE"/>
    <property type="match status" value="1"/>
</dbReference>
<sequence>METTLRAEYALRKVYLDTASHGVLPARTVRALEAAVADMADGGVDQMAGFATVDGAREAYARIAGVEPGRVAVGASVAGHVGTVARSLPAGAEVLCAEDEFSSVVNPFAARGDLVVREVPLEKLAEAVTAGTALVAVSAAQSIDGRLADLRAVREAARGYGARVMVDVTQAMGWLPVSAADFDYTVCDTYKWLLGPRGVSFLTMPADGGALVPAGAGWVSARDPWATCYGVVRDPAPGARRFDDSYALLPGIGTAASLSLVEEVGTAAIAAHDVALARRFRAGLATLGYEPVPGDAPIVSVPGIGAAAGALAERGIRVSARGGRLRASFHLYNTDADVDRLLEALPAPGRAG</sequence>
<dbReference type="RefSeq" id="WP_046725163.1">
    <property type="nucleotide sequence ID" value="NZ_CP009922.3"/>
</dbReference>
<accession>A0A0F7G130</accession>
<dbReference type="HOGENOM" id="CLU_003433_2_1_11"/>
<name>A0A0F7G130_9ACTN</name>
<evidence type="ECO:0000259" key="1">
    <source>
        <dbReference type="Pfam" id="PF00266"/>
    </source>
</evidence>
<proteinExistence type="predicted"/>
<dbReference type="EMBL" id="CP009922">
    <property type="protein sequence ID" value="AKG46403.1"/>
    <property type="molecule type" value="Genomic_DNA"/>
</dbReference>
<dbReference type="Pfam" id="PF00266">
    <property type="entry name" value="Aminotran_5"/>
    <property type="match status" value="1"/>
</dbReference>
<feature type="domain" description="Aminotransferase class V" evidence="1">
    <location>
        <begin position="83"/>
        <end position="341"/>
    </location>
</feature>
<dbReference type="KEGG" id="sxi:SXIM_50190"/>
<dbReference type="SUPFAM" id="SSF53383">
    <property type="entry name" value="PLP-dependent transferases"/>
    <property type="match status" value="1"/>
</dbReference>
<dbReference type="AlphaFoldDB" id="A0A0F7G130"/>
<protein>
    <submittedName>
        <fullName evidence="2">Class V superfamily aminotransferase</fullName>
    </submittedName>
</protein>
<dbReference type="InterPro" id="IPR015421">
    <property type="entry name" value="PyrdxlP-dep_Trfase_major"/>
</dbReference>
<evidence type="ECO:0000313" key="2">
    <source>
        <dbReference type="EMBL" id="AKG46403.1"/>
    </source>
</evidence>
<organism evidence="2 3">
    <name type="scientific">Streptomyces xiamenensis</name>
    <dbReference type="NCBI Taxonomy" id="408015"/>
    <lineage>
        <taxon>Bacteria</taxon>
        <taxon>Bacillati</taxon>
        <taxon>Actinomycetota</taxon>
        <taxon>Actinomycetes</taxon>
        <taxon>Kitasatosporales</taxon>
        <taxon>Streptomycetaceae</taxon>
        <taxon>Streptomyces</taxon>
    </lineage>
</organism>
<reference evidence="2" key="1">
    <citation type="submission" date="2019-08" db="EMBL/GenBank/DDBJ databases">
        <title>Complete genome sequence of a mangrove-derived Streptomyces xiamenensis.</title>
        <authorList>
            <person name="Xu J."/>
        </authorList>
    </citation>
    <scope>NUCLEOTIDE SEQUENCE</scope>
    <source>
        <strain evidence="2">318</strain>
    </source>
</reference>
<keyword evidence="3" id="KW-1185">Reference proteome</keyword>
<dbReference type="InterPro" id="IPR015424">
    <property type="entry name" value="PyrdxlP-dep_Trfase"/>
</dbReference>
<gene>
    <name evidence="2" type="ORF">SXIM_50190</name>
</gene>
<dbReference type="GO" id="GO:0008483">
    <property type="term" value="F:transaminase activity"/>
    <property type="evidence" value="ECO:0007669"/>
    <property type="project" value="UniProtKB-KW"/>
</dbReference>
<keyword evidence="2" id="KW-0808">Transferase</keyword>
<dbReference type="Gene3D" id="3.40.640.10">
    <property type="entry name" value="Type I PLP-dependent aspartate aminotransferase-like (Major domain)"/>
    <property type="match status" value="1"/>
</dbReference>
<dbReference type="Gene3D" id="3.90.1150.10">
    <property type="entry name" value="Aspartate Aminotransferase, domain 1"/>
    <property type="match status" value="1"/>
</dbReference>
<dbReference type="PATRIC" id="fig|408015.6.peg.5085"/>
<evidence type="ECO:0000313" key="3">
    <source>
        <dbReference type="Proteomes" id="UP000034034"/>
    </source>
</evidence>
<dbReference type="InterPro" id="IPR015422">
    <property type="entry name" value="PyrdxlP-dep_Trfase_small"/>
</dbReference>
<keyword evidence="2" id="KW-0032">Aminotransferase</keyword>
<dbReference type="Proteomes" id="UP000034034">
    <property type="component" value="Chromosome"/>
</dbReference>
<dbReference type="STRING" id="408015.SXIM_50190"/>
<dbReference type="PANTHER" id="PTHR43586:SF21">
    <property type="entry name" value="PYRIDOXAL PHOSPHATE (PLP)-DEPENDENT ASPARTATE AMINOTRANSFERASE SUPERFAMILY"/>
    <property type="match status" value="1"/>
</dbReference>